<dbReference type="Pfam" id="PF00672">
    <property type="entry name" value="HAMP"/>
    <property type="match status" value="2"/>
</dbReference>
<evidence type="ECO:0000259" key="8">
    <source>
        <dbReference type="PROSITE" id="PS50885"/>
    </source>
</evidence>
<keyword evidence="4" id="KW-0175">Coiled coil</keyword>
<feature type="compositionally biased region" description="Polar residues" evidence="5">
    <location>
        <begin position="761"/>
        <end position="770"/>
    </location>
</feature>
<dbReference type="InterPro" id="IPR004089">
    <property type="entry name" value="MCPsignal_dom"/>
</dbReference>
<feature type="transmembrane region" description="Helical" evidence="6">
    <location>
        <begin position="20"/>
        <end position="42"/>
    </location>
</feature>
<gene>
    <name evidence="9" type="ORF">SAMN05192554_10689</name>
</gene>
<feature type="domain" description="Methyl-accepting transducer" evidence="7">
    <location>
        <begin position="454"/>
        <end position="694"/>
    </location>
</feature>
<evidence type="ECO:0000256" key="5">
    <source>
        <dbReference type="SAM" id="MobiDB-lite"/>
    </source>
</evidence>
<feature type="region of interest" description="Disordered" evidence="5">
    <location>
        <begin position="502"/>
        <end position="521"/>
    </location>
</feature>
<keyword evidence="1 3" id="KW-0807">Transducer</keyword>
<feature type="coiled-coil region" evidence="4">
    <location>
        <begin position="353"/>
        <end position="397"/>
    </location>
</feature>
<dbReference type="Pfam" id="PF00015">
    <property type="entry name" value="MCPsignal"/>
    <property type="match status" value="1"/>
</dbReference>
<dbReference type="Proteomes" id="UP000199370">
    <property type="component" value="Unassembled WGS sequence"/>
</dbReference>
<keyword evidence="6" id="KW-0812">Transmembrane</keyword>
<dbReference type="AlphaFoldDB" id="A0A1G9VFW8"/>
<feature type="coiled-coil region" evidence="4">
    <location>
        <begin position="599"/>
        <end position="626"/>
    </location>
</feature>
<dbReference type="SUPFAM" id="SSF58104">
    <property type="entry name" value="Methyl-accepting chemotaxis protein (MCP) signaling domain"/>
    <property type="match status" value="1"/>
</dbReference>
<dbReference type="PRINTS" id="PR00260">
    <property type="entry name" value="CHEMTRNSDUCR"/>
</dbReference>
<dbReference type="SMART" id="SM00283">
    <property type="entry name" value="MA"/>
    <property type="match status" value="1"/>
</dbReference>
<reference evidence="9 10" key="1">
    <citation type="submission" date="2016-10" db="EMBL/GenBank/DDBJ databases">
        <authorList>
            <person name="de Groot N.N."/>
        </authorList>
    </citation>
    <scope>NUCLEOTIDE SEQUENCE [LARGE SCALE GENOMIC DNA]</scope>
    <source>
        <strain evidence="10">EB21,IBRC-M 10013,KCTC 4048</strain>
    </source>
</reference>
<dbReference type="STRING" id="996166.SAMN05192554_10689"/>
<sequence length="770" mass="81595">MSDASLLARLVPGVVRRRYAVKFTVSILVVVLVIAGVGVVGYTQAADTVEQSTEDQLTETSSLRGDSLGNWVESMKIQTRSVSAGTELRQGAGARAYLRSERRRLSSDILSMHYVNASTGTIEASTVTPLEGRGLDEVEAPWTEADVASGSAGASDQVWVSSRSYESPVHDSEPVVAFASAVPAHDDRYVVVVSRIQTHLDTIVEGESDGTTQIVNADGEAVLRPDTGIDASVHESGLASVRSDGDAVFDESGGQVHAYAAVPGTDWVAITTVEKSTAFAVRDTVATNVGGIVVASLLSLTLVGVVLARQTVTPLADLRDKAGRMEDGDLDVDFETARVDEIGRLYGAFGSMRDSLRQQIRNANEARERAELARAEAEELNQHLERKADRYSEVMQAAGSGDLTVRMDPESKSEAMTDIAEEFNEMVAELEATTDRVKAFAGDVAAASEQVTASSEEVRSASEQVTESVQQISDGAERQNQSLRSVDDEMDQLATTTEEIAASSNEVADLAERTARTGREGRDAAQAAIEGMDAVESEAEDAVDAIAQLEAEMAQIDELIEFITDLANETNMLALNANIEASRGGTDGDGDGQGFAVVAQQVKELAQDTKEAAEDIEGRLEGIKAQTDATAEEVEGTADRIAEQASSVERAADALDEIAEYAQETNTGVQEISAATEQQAASTEEVVAMVDDAATISEETTSEAENVAAAAEEQTTALTEVSDSASDLSDQAAQLSEVLGRFETDPDEETDSDLVEAPASATDSSFEFGN</sequence>
<feature type="domain" description="HAMP" evidence="8">
    <location>
        <begin position="382"/>
        <end position="435"/>
    </location>
</feature>
<dbReference type="PROSITE" id="PS50885">
    <property type="entry name" value="HAMP"/>
    <property type="match status" value="2"/>
</dbReference>
<evidence type="ECO:0000259" key="7">
    <source>
        <dbReference type="PROSITE" id="PS50111"/>
    </source>
</evidence>
<dbReference type="PANTHER" id="PTHR32089:SF112">
    <property type="entry name" value="LYSOZYME-LIKE PROTEIN-RELATED"/>
    <property type="match status" value="1"/>
</dbReference>
<keyword evidence="6" id="KW-0472">Membrane</keyword>
<evidence type="ECO:0000313" key="9">
    <source>
        <dbReference type="EMBL" id="SDM71006.1"/>
    </source>
</evidence>
<proteinExistence type="inferred from homology"/>
<feature type="compositionally biased region" description="Basic and acidic residues" evidence="5">
    <location>
        <begin position="510"/>
        <end position="521"/>
    </location>
</feature>
<organism evidence="9 10">
    <name type="scientific">Haloarchaeobius iranensis</name>
    <dbReference type="NCBI Taxonomy" id="996166"/>
    <lineage>
        <taxon>Archaea</taxon>
        <taxon>Methanobacteriati</taxon>
        <taxon>Methanobacteriota</taxon>
        <taxon>Stenosarchaea group</taxon>
        <taxon>Halobacteria</taxon>
        <taxon>Halobacteriales</taxon>
        <taxon>Halorubellaceae</taxon>
        <taxon>Haloarchaeobius</taxon>
    </lineage>
</organism>
<evidence type="ECO:0000256" key="6">
    <source>
        <dbReference type="SAM" id="Phobius"/>
    </source>
</evidence>
<comment type="similarity">
    <text evidence="2">Belongs to the methyl-accepting chemotaxis (MCP) protein family.</text>
</comment>
<dbReference type="PANTHER" id="PTHR32089">
    <property type="entry name" value="METHYL-ACCEPTING CHEMOTAXIS PROTEIN MCPB"/>
    <property type="match status" value="1"/>
</dbReference>
<evidence type="ECO:0000313" key="10">
    <source>
        <dbReference type="Proteomes" id="UP000199370"/>
    </source>
</evidence>
<keyword evidence="6" id="KW-1133">Transmembrane helix</keyword>
<evidence type="ECO:0000256" key="4">
    <source>
        <dbReference type="SAM" id="Coils"/>
    </source>
</evidence>
<evidence type="ECO:0000256" key="2">
    <source>
        <dbReference type="ARBA" id="ARBA00029447"/>
    </source>
</evidence>
<evidence type="ECO:0000256" key="3">
    <source>
        <dbReference type="PROSITE-ProRule" id="PRU00284"/>
    </source>
</evidence>
<evidence type="ECO:0000256" key="1">
    <source>
        <dbReference type="ARBA" id="ARBA00023224"/>
    </source>
</evidence>
<dbReference type="CDD" id="cd11386">
    <property type="entry name" value="MCP_signal"/>
    <property type="match status" value="1"/>
</dbReference>
<dbReference type="OrthoDB" id="8523at2157"/>
<feature type="compositionally biased region" description="Low complexity" evidence="5">
    <location>
        <begin position="709"/>
        <end position="736"/>
    </location>
</feature>
<dbReference type="RefSeq" id="WP_089732294.1">
    <property type="nucleotide sequence ID" value="NZ_FNIA01000006.1"/>
</dbReference>
<feature type="region of interest" description="Disordered" evidence="5">
    <location>
        <begin position="709"/>
        <end position="770"/>
    </location>
</feature>
<dbReference type="InterPro" id="IPR003660">
    <property type="entry name" value="HAMP_dom"/>
</dbReference>
<feature type="compositionally biased region" description="Acidic residues" evidence="5">
    <location>
        <begin position="745"/>
        <end position="754"/>
    </location>
</feature>
<protein>
    <submittedName>
        <fullName evidence="9">Methyl-accepting chemotaxis protein</fullName>
    </submittedName>
</protein>
<name>A0A1G9VFW8_9EURY</name>
<dbReference type="GO" id="GO:0006935">
    <property type="term" value="P:chemotaxis"/>
    <property type="evidence" value="ECO:0007669"/>
    <property type="project" value="InterPro"/>
</dbReference>
<keyword evidence="10" id="KW-1185">Reference proteome</keyword>
<dbReference type="EMBL" id="FNIA01000006">
    <property type="protein sequence ID" value="SDM71006.1"/>
    <property type="molecule type" value="Genomic_DNA"/>
</dbReference>
<dbReference type="Gene3D" id="1.10.287.950">
    <property type="entry name" value="Methyl-accepting chemotaxis protein"/>
    <property type="match status" value="1"/>
</dbReference>
<dbReference type="GO" id="GO:0007165">
    <property type="term" value="P:signal transduction"/>
    <property type="evidence" value="ECO:0007669"/>
    <property type="project" value="UniProtKB-KW"/>
</dbReference>
<dbReference type="InterPro" id="IPR004090">
    <property type="entry name" value="Chemotax_Me-accpt_rcpt"/>
</dbReference>
<feature type="compositionally biased region" description="Polar residues" evidence="5">
    <location>
        <begin position="450"/>
        <end position="484"/>
    </location>
</feature>
<dbReference type="SMART" id="SM00304">
    <property type="entry name" value="HAMP"/>
    <property type="match status" value="2"/>
</dbReference>
<accession>A0A1G9VFW8</accession>
<feature type="domain" description="HAMP" evidence="8">
    <location>
        <begin position="309"/>
        <end position="361"/>
    </location>
</feature>
<dbReference type="Gene3D" id="6.10.250.1910">
    <property type="match status" value="1"/>
</dbReference>
<dbReference type="CDD" id="cd06225">
    <property type="entry name" value="HAMP"/>
    <property type="match status" value="2"/>
</dbReference>
<dbReference type="CDD" id="cd18774">
    <property type="entry name" value="PDC2_HK_sensor"/>
    <property type="match status" value="1"/>
</dbReference>
<dbReference type="GO" id="GO:0004888">
    <property type="term" value="F:transmembrane signaling receptor activity"/>
    <property type="evidence" value="ECO:0007669"/>
    <property type="project" value="InterPro"/>
</dbReference>
<dbReference type="PROSITE" id="PS50111">
    <property type="entry name" value="CHEMOTAXIS_TRANSDUC_2"/>
    <property type="match status" value="1"/>
</dbReference>
<dbReference type="GO" id="GO:0016020">
    <property type="term" value="C:membrane"/>
    <property type="evidence" value="ECO:0007669"/>
    <property type="project" value="InterPro"/>
</dbReference>
<feature type="region of interest" description="Disordered" evidence="5">
    <location>
        <begin position="450"/>
        <end position="491"/>
    </location>
</feature>